<evidence type="ECO:0000256" key="3">
    <source>
        <dbReference type="ARBA" id="ARBA00022723"/>
    </source>
</evidence>
<comment type="similarity">
    <text evidence="6">Belongs to the DyP-type peroxidase family.</text>
</comment>
<dbReference type="InterPro" id="IPR011008">
    <property type="entry name" value="Dimeric_a/b-barrel"/>
</dbReference>
<dbReference type="EMBL" id="JAAFYZ010000324">
    <property type="protein sequence ID" value="MBS2554134.1"/>
    <property type="molecule type" value="Genomic_DNA"/>
</dbReference>
<dbReference type="SUPFAM" id="SSF54909">
    <property type="entry name" value="Dimeric alpha+beta barrel"/>
    <property type="match status" value="1"/>
</dbReference>
<reference evidence="10 11" key="1">
    <citation type="submission" date="2020-02" db="EMBL/GenBank/DDBJ databases">
        <title>Acidophilic actinobacteria isolated from forest soil.</title>
        <authorList>
            <person name="Golinska P."/>
        </authorList>
    </citation>
    <scope>NUCLEOTIDE SEQUENCE [LARGE SCALE GENOMIC DNA]</scope>
    <source>
        <strain evidence="10 11">NL8</strain>
    </source>
</reference>
<dbReference type="InterPro" id="IPR006314">
    <property type="entry name" value="Dyp_peroxidase"/>
</dbReference>
<dbReference type="GO" id="GO:0004601">
    <property type="term" value="F:peroxidase activity"/>
    <property type="evidence" value="ECO:0007669"/>
    <property type="project" value="UniProtKB-KW"/>
</dbReference>
<feature type="domain" description="Dyp-type peroxidase C-terminal" evidence="9">
    <location>
        <begin position="142"/>
        <end position="306"/>
    </location>
</feature>
<dbReference type="Proteomes" id="UP000730482">
    <property type="component" value="Unassembled WGS sequence"/>
</dbReference>
<dbReference type="PROSITE" id="PS51404">
    <property type="entry name" value="DYP_PEROXIDASE"/>
    <property type="match status" value="1"/>
</dbReference>
<dbReference type="Pfam" id="PF04261">
    <property type="entry name" value="Dyp_perox_N"/>
    <property type="match status" value="1"/>
</dbReference>
<sequence length="362" mass="38568">MPKLSPAEAAQPVVSPLTSAAMFLVLTVEDGGEDAVREAVPDLSAYARAVGFGHPEAELACVTGFGSAVWDRLFDGPRPAELHPFTALDGPQHSAPSTPGDLLLHLRAQHMDVCYDFAANLLTRLGGAVKVVDEVHGFRYYDRRDLLGFVDGTENPEGVEAVAAALVDAERDPEFVGGSYVIVQKYLHDISAWNSLSDHEQALVIGRTKTGNVQLPDAALPKNSHVSRNTIVGPDGEEQDILRANMPFGSFREGEVGTYFIGYCATPETTEQMLRNMFIGDEEGNRDRILDFSTAVTGGLFFVPPTGFLDDPPPAPGRGLAGTAASDDSTDDDSDDDPLTAPTTPAKPRTSDGSLGIGSLRS</sequence>
<dbReference type="PANTHER" id="PTHR30521:SF0">
    <property type="entry name" value="DYP-TYPE PEROXIDASE FAMILY PROTEIN"/>
    <property type="match status" value="1"/>
</dbReference>
<feature type="domain" description="Dyp-type peroxidase N-terminal" evidence="8">
    <location>
        <begin position="11"/>
        <end position="139"/>
    </location>
</feature>
<evidence type="ECO:0000259" key="9">
    <source>
        <dbReference type="Pfam" id="PF20628"/>
    </source>
</evidence>
<name>A0ABS5L7H2_9ACTN</name>
<gene>
    <name evidence="10" type="ORF">KGQ19_45500</name>
</gene>
<keyword evidence="4" id="KW-0560">Oxidoreductase</keyword>
<dbReference type="InterPro" id="IPR048327">
    <property type="entry name" value="Dyp_perox_N"/>
</dbReference>
<feature type="compositionally biased region" description="Acidic residues" evidence="7">
    <location>
        <begin position="328"/>
        <end position="338"/>
    </location>
</feature>
<evidence type="ECO:0000256" key="6">
    <source>
        <dbReference type="ARBA" id="ARBA00025737"/>
    </source>
</evidence>
<organism evidence="10 11">
    <name type="scientific">Catenulispora pinistramenti</name>
    <dbReference type="NCBI Taxonomy" id="2705254"/>
    <lineage>
        <taxon>Bacteria</taxon>
        <taxon>Bacillati</taxon>
        <taxon>Actinomycetota</taxon>
        <taxon>Actinomycetes</taxon>
        <taxon>Catenulisporales</taxon>
        <taxon>Catenulisporaceae</taxon>
        <taxon>Catenulispora</taxon>
    </lineage>
</organism>
<evidence type="ECO:0000313" key="11">
    <source>
        <dbReference type="Proteomes" id="UP000730482"/>
    </source>
</evidence>
<evidence type="ECO:0000259" key="8">
    <source>
        <dbReference type="Pfam" id="PF04261"/>
    </source>
</evidence>
<feature type="region of interest" description="Disordered" evidence="7">
    <location>
        <begin position="307"/>
        <end position="362"/>
    </location>
</feature>
<dbReference type="PANTHER" id="PTHR30521">
    <property type="entry name" value="DEFERROCHELATASE/PEROXIDASE"/>
    <property type="match status" value="1"/>
</dbReference>
<comment type="cofactor">
    <cofactor evidence="1">
        <name>heme b</name>
        <dbReference type="ChEBI" id="CHEBI:60344"/>
    </cofactor>
</comment>
<keyword evidence="5" id="KW-0408">Iron</keyword>
<dbReference type="NCBIfam" id="TIGR01413">
    <property type="entry name" value="Dyp_perox_fam"/>
    <property type="match status" value="1"/>
</dbReference>
<evidence type="ECO:0000256" key="5">
    <source>
        <dbReference type="ARBA" id="ARBA00023004"/>
    </source>
</evidence>
<keyword evidence="11" id="KW-1185">Reference proteome</keyword>
<evidence type="ECO:0000256" key="2">
    <source>
        <dbReference type="ARBA" id="ARBA00022559"/>
    </source>
</evidence>
<evidence type="ECO:0000256" key="4">
    <source>
        <dbReference type="ARBA" id="ARBA00023002"/>
    </source>
</evidence>
<evidence type="ECO:0000313" key="10">
    <source>
        <dbReference type="EMBL" id="MBS2554134.1"/>
    </source>
</evidence>
<dbReference type="RefSeq" id="WP_212021333.1">
    <property type="nucleotide sequence ID" value="NZ_JAAFYZ010000324.1"/>
</dbReference>
<accession>A0ABS5L7H2</accession>
<evidence type="ECO:0000256" key="7">
    <source>
        <dbReference type="SAM" id="MobiDB-lite"/>
    </source>
</evidence>
<dbReference type="Pfam" id="PF20628">
    <property type="entry name" value="Dyp_perox_C"/>
    <property type="match status" value="1"/>
</dbReference>
<dbReference type="InterPro" id="IPR048328">
    <property type="entry name" value="Dyp_perox_C"/>
</dbReference>
<feature type="compositionally biased region" description="Low complexity" evidence="7">
    <location>
        <begin position="339"/>
        <end position="348"/>
    </location>
</feature>
<proteinExistence type="inferred from homology"/>
<protein>
    <submittedName>
        <fullName evidence="10">Dyp-type peroxidase</fullName>
    </submittedName>
</protein>
<keyword evidence="3" id="KW-0479">Metal-binding</keyword>
<comment type="caution">
    <text evidence="10">The sequence shown here is derived from an EMBL/GenBank/DDBJ whole genome shotgun (WGS) entry which is preliminary data.</text>
</comment>
<evidence type="ECO:0000256" key="1">
    <source>
        <dbReference type="ARBA" id="ARBA00001970"/>
    </source>
</evidence>
<keyword evidence="2 10" id="KW-0575">Peroxidase</keyword>